<evidence type="ECO:0000313" key="2">
    <source>
        <dbReference type="Proteomes" id="UP000217790"/>
    </source>
</evidence>
<proteinExistence type="predicted"/>
<accession>A0A2H3EDM4</accession>
<dbReference type="EMBL" id="KZ293646">
    <property type="protein sequence ID" value="PBL01159.1"/>
    <property type="molecule type" value="Genomic_DNA"/>
</dbReference>
<dbReference type="InParanoid" id="A0A2H3EDM4"/>
<keyword evidence="2" id="KW-1185">Reference proteome</keyword>
<dbReference type="AlphaFoldDB" id="A0A2H3EDM4"/>
<sequence length="220" mass="24708">MILDRPPSPSSTILPDYVTSENARPPRYWTHERPEYPITYTFTNWNSKTMLLIPPTDTATTSGSEPLPSYTVSVSLNLNPFLPISYVTSVHRVGSEDGVFLGEFELAINHSREILIMGGFSTRISNVLSNIQSSPRHWWWGFGNVSLRWDCRTVLEDGSFMCICYAADESRSQLATFIPPPISSSPPLPDPVLTVFPDGHQCFDHILISALIIERKMTMS</sequence>
<protein>
    <submittedName>
        <fullName evidence="1">Uncharacterized protein</fullName>
    </submittedName>
</protein>
<name>A0A2H3EDM4_ARMGA</name>
<organism evidence="1 2">
    <name type="scientific">Armillaria gallica</name>
    <name type="common">Bulbous honey fungus</name>
    <name type="synonym">Armillaria bulbosa</name>
    <dbReference type="NCBI Taxonomy" id="47427"/>
    <lineage>
        <taxon>Eukaryota</taxon>
        <taxon>Fungi</taxon>
        <taxon>Dikarya</taxon>
        <taxon>Basidiomycota</taxon>
        <taxon>Agaricomycotina</taxon>
        <taxon>Agaricomycetes</taxon>
        <taxon>Agaricomycetidae</taxon>
        <taxon>Agaricales</taxon>
        <taxon>Marasmiineae</taxon>
        <taxon>Physalacriaceae</taxon>
        <taxon>Armillaria</taxon>
    </lineage>
</organism>
<evidence type="ECO:0000313" key="1">
    <source>
        <dbReference type="EMBL" id="PBL01159.1"/>
    </source>
</evidence>
<dbReference type="Proteomes" id="UP000217790">
    <property type="component" value="Unassembled WGS sequence"/>
</dbReference>
<dbReference type="OMA" id="EFELAVM"/>
<reference evidence="2" key="1">
    <citation type="journal article" date="2017" name="Nat. Ecol. Evol.">
        <title>Genome expansion and lineage-specific genetic innovations in the forest pathogenic fungi Armillaria.</title>
        <authorList>
            <person name="Sipos G."/>
            <person name="Prasanna A.N."/>
            <person name="Walter M.C."/>
            <person name="O'Connor E."/>
            <person name="Balint B."/>
            <person name="Krizsan K."/>
            <person name="Kiss B."/>
            <person name="Hess J."/>
            <person name="Varga T."/>
            <person name="Slot J."/>
            <person name="Riley R."/>
            <person name="Boka B."/>
            <person name="Rigling D."/>
            <person name="Barry K."/>
            <person name="Lee J."/>
            <person name="Mihaltcheva S."/>
            <person name="LaButti K."/>
            <person name="Lipzen A."/>
            <person name="Waldron R."/>
            <person name="Moloney N.M."/>
            <person name="Sperisen C."/>
            <person name="Kredics L."/>
            <person name="Vagvoelgyi C."/>
            <person name="Patrignani A."/>
            <person name="Fitzpatrick D."/>
            <person name="Nagy I."/>
            <person name="Doyle S."/>
            <person name="Anderson J.B."/>
            <person name="Grigoriev I.V."/>
            <person name="Gueldener U."/>
            <person name="Muensterkoetter M."/>
            <person name="Nagy L.G."/>
        </authorList>
    </citation>
    <scope>NUCLEOTIDE SEQUENCE [LARGE SCALE GENOMIC DNA]</scope>
    <source>
        <strain evidence="2">Ar21-2</strain>
    </source>
</reference>
<dbReference type="OrthoDB" id="3002966at2759"/>
<gene>
    <name evidence="1" type="ORF">ARMGADRAFT_413609</name>
</gene>